<evidence type="ECO:0000313" key="3">
    <source>
        <dbReference type="EMBL" id="QCW99760.1"/>
    </source>
</evidence>
<reference evidence="3 4" key="1">
    <citation type="submission" date="2019-05" db="EMBL/GenBank/DDBJ databases">
        <title>Genome sequencing of F202Z8.</title>
        <authorList>
            <person name="Kwon Y.M."/>
        </authorList>
    </citation>
    <scope>NUCLEOTIDE SEQUENCE [LARGE SCALE GENOMIC DNA]</scope>
    <source>
        <strain evidence="3 4">F202Z8</strain>
    </source>
</reference>
<dbReference type="InterPro" id="IPR013830">
    <property type="entry name" value="SGNH_hydro"/>
</dbReference>
<sequence>MKKIKSTLIAVFMSLGLSGFLSAQDWPNLKQFQNDNEKVGLPEEGEDRVVFMGNSITIGWLNARPEFFEGKPYINRGISGQTTPQMLVRFRQDVIALQPKVVVILAGTNDIAGNTGPSTIDMIADNIKSMAELAQANGIKVVLSSTLPAYDYPWRPGLEPAEKIVTLNEILKAYSEDNGHVYLDYFTAMADERKGLPKKYASDEVHPTVEGYKVMEPLVEEAIAEALAN</sequence>
<protein>
    <submittedName>
        <fullName evidence="3">Acylhydrolase</fullName>
    </submittedName>
</protein>
<dbReference type="OrthoDB" id="9794725at2"/>
<gene>
    <name evidence="3" type="ORF">FGM00_06480</name>
</gene>
<keyword evidence="1" id="KW-0732">Signal</keyword>
<name>A0A5B7SRY1_9FLAO</name>
<dbReference type="EMBL" id="CP040710">
    <property type="protein sequence ID" value="QCW99760.1"/>
    <property type="molecule type" value="Genomic_DNA"/>
</dbReference>
<feature type="chain" id="PRO_5022928315" evidence="1">
    <location>
        <begin position="24"/>
        <end position="229"/>
    </location>
</feature>
<dbReference type="PANTHER" id="PTHR30383:SF5">
    <property type="entry name" value="SGNH HYDROLASE-TYPE ESTERASE DOMAIN-CONTAINING PROTEIN"/>
    <property type="match status" value="1"/>
</dbReference>
<dbReference type="GO" id="GO:0004622">
    <property type="term" value="F:phosphatidylcholine lysophospholipase activity"/>
    <property type="evidence" value="ECO:0007669"/>
    <property type="project" value="TreeGrafter"/>
</dbReference>
<keyword evidence="3" id="KW-0378">Hydrolase</keyword>
<dbReference type="AlphaFoldDB" id="A0A5B7SRY1"/>
<accession>A0A5B7SRY1</accession>
<evidence type="ECO:0000313" key="4">
    <source>
        <dbReference type="Proteomes" id="UP000310017"/>
    </source>
</evidence>
<dbReference type="Proteomes" id="UP000310017">
    <property type="component" value="Chromosome"/>
</dbReference>
<dbReference type="PANTHER" id="PTHR30383">
    <property type="entry name" value="THIOESTERASE 1/PROTEASE 1/LYSOPHOSPHOLIPASE L1"/>
    <property type="match status" value="1"/>
</dbReference>
<proteinExistence type="predicted"/>
<dbReference type="Gene3D" id="3.40.50.1110">
    <property type="entry name" value="SGNH hydrolase"/>
    <property type="match status" value="1"/>
</dbReference>
<dbReference type="CDD" id="cd04501">
    <property type="entry name" value="SGNH_hydrolase_like_4"/>
    <property type="match status" value="1"/>
</dbReference>
<keyword evidence="4" id="KW-1185">Reference proteome</keyword>
<feature type="domain" description="SGNH hydrolase-type esterase" evidence="2">
    <location>
        <begin position="51"/>
        <end position="214"/>
    </location>
</feature>
<feature type="signal peptide" evidence="1">
    <location>
        <begin position="1"/>
        <end position="23"/>
    </location>
</feature>
<dbReference type="InterPro" id="IPR036514">
    <property type="entry name" value="SGNH_hydro_sf"/>
</dbReference>
<evidence type="ECO:0000259" key="2">
    <source>
        <dbReference type="Pfam" id="PF13472"/>
    </source>
</evidence>
<organism evidence="3 4">
    <name type="scientific">Aggregatimonas sangjinii</name>
    <dbReference type="NCBI Taxonomy" id="2583587"/>
    <lineage>
        <taxon>Bacteria</taxon>
        <taxon>Pseudomonadati</taxon>
        <taxon>Bacteroidota</taxon>
        <taxon>Flavobacteriia</taxon>
        <taxon>Flavobacteriales</taxon>
        <taxon>Flavobacteriaceae</taxon>
        <taxon>Aggregatimonas</taxon>
    </lineage>
</organism>
<evidence type="ECO:0000256" key="1">
    <source>
        <dbReference type="SAM" id="SignalP"/>
    </source>
</evidence>
<dbReference type="KEGG" id="asag:FGM00_06480"/>
<dbReference type="SUPFAM" id="SSF52266">
    <property type="entry name" value="SGNH hydrolase"/>
    <property type="match status" value="1"/>
</dbReference>
<dbReference type="InterPro" id="IPR051532">
    <property type="entry name" value="Ester_Hydrolysis_Enzymes"/>
</dbReference>
<dbReference type="Pfam" id="PF13472">
    <property type="entry name" value="Lipase_GDSL_2"/>
    <property type="match status" value="1"/>
</dbReference>
<dbReference type="RefSeq" id="WP_138852112.1">
    <property type="nucleotide sequence ID" value="NZ_CP040710.1"/>
</dbReference>